<dbReference type="Gene3D" id="2.40.350.10">
    <property type="entry name" value="SO1590-like"/>
    <property type="match status" value="1"/>
</dbReference>
<dbReference type="InterPro" id="IPR023159">
    <property type="entry name" value="SO1590-like_sf"/>
</dbReference>
<dbReference type="RefSeq" id="WP_213170866.1">
    <property type="nucleotide sequence ID" value="NZ_CP070496.1"/>
</dbReference>
<name>A0A895XIS8_9ACTN</name>
<dbReference type="EMBL" id="CP070496">
    <property type="protein sequence ID" value="QSB04867.1"/>
    <property type="molecule type" value="Genomic_DNA"/>
</dbReference>
<proteinExistence type="predicted"/>
<keyword evidence="2" id="KW-1185">Reference proteome</keyword>
<dbReference type="KEGG" id="nav:JQS30_14030"/>
<accession>A0A895XIS8</accession>
<protein>
    <submittedName>
        <fullName evidence="1">DUF3224 domain-containing protein</fullName>
    </submittedName>
</protein>
<dbReference type="Proteomes" id="UP000662939">
    <property type="component" value="Chromosome"/>
</dbReference>
<dbReference type="SUPFAM" id="SSF159238">
    <property type="entry name" value="SO1590-like"/>
    <property type="match status" value="1"/>
</dbReference>
<dbReference type="Pfam" id="PF11528">
    <property type="entry name" value="DUF3224"/>
    <property type="match status" value="1"/>
</dbReference>
<reference evidence="1" key="1">
    <citation type="submission" date="2021-02" db="EMBL/GenBank/DDBJ databases">
        <title>Natronoglycomyces albus gen. nov., sp. nov, a haloalkaliphilic actinobacterium from a soda solonchak soil.</title>
        <authorList>
            <person name="Sorokin D.Y."/>
            <person name="Khijniak T.V."/>
            <person name="Zakharycheva A.P."/>
            <person name="Boueva O.V."/>
            <person name="Ariskina E.V."/>
            <person name="Hahnke R.L."/>
            <person name="Bunk B."/>
            <person name="Sproer C."/>
            <person name="Schumann P."/>
            <person name="Evtushenko L.I."/>
            <person name="Kublanov I.V."/>
        </authorList>
    </citation>
    <scope>NUCLEOTIDE SEQUENCE</scope>
    <source>
        <strain evidence="1">DSM 106290</strain>
    </source>
</reference>
<dbReference type="InterPro" id="IPR021607">
    <property type="entry name" value="DUF3224"/>
</dbReference>
<evidence type="ECO:0000313" key="2">
    <source>
        <dbReference type="Proteomes" id="UP000662939"/>
    </source>
</evidence>
<evidence type="ECO:0000313" key="1">
    <source>
        <dbReference type="EMBL" id="QSB04867.1"/>
    </source>
</evidence>
<gene>
    <name evidence="1" type="ORF">JQS30_14030</name>
</gene>
<dbReference type="AlphaFoldDB" id="A0A895XIS8"/>
<organism evidence="1 2">
    <name type="scientific">Natronoglycomyces albus</name>
    <dbReference type="NCBI Taxonomy" id="2811108"/>
    <lineage>
        <taxon>Bacteria</taxon>
        <taxon>Bacillati</taxon>
        <taxon>Actinomycetota</taxon>
        <taxon>Actinomycetes</taxon>
        <taxon>Glycomycetales</taxon>
        <taxon>Glycomycetaceae</taxon>
        <taxon>Natronoglycomyces</taxon>
    </lineage>
</organism>
<sequence>MPQATGTYTFEKKSIPQVDLITVRVIQGDVNKVWKGDIEGKSSVLTVETVTQLPGSAGYVAVEVFDGTIDGHKGSFACLQRGIVNRDVETIDAVIVPDSGLDGLQNITGTFRITNDEGTMRYVLDYDFMEPHPDADVPVEEGK</sequence>